<dbReference type="Proteomes" id="UP001623348">
    <property type="component" value="Unassembled WGS sequence"/>
</dbReference>
<feature type="compositionally biased region" description="Acidic residues" evidence="1">
    <location>
        <begin position="431"/>
        <end position="452"/>
    </location>
</feature>
<dbReference type="SUPFAM" id="SSF56672">
    <property type="entry name" value="DNA/RNA polymerases"/>
    <property type="match status" value="1"/>
</dbReference>
<evidence type="ECO:0000313" key="4">
    <source>
        <dbReference type="Proteomes" id="UP001623348"/>
    </source>
</evidence>
<feature type="compositionally biased region" description="Low complexity" evidence="1">
    <location>
        <begin position="61"/>
        <end position="96"/>
    </location>
</feature>
<dbReference type="InterPro" id="IPR036397">
    <property type="entry name" value="RNaseH_sf"/>
</dbReference>
<evidence type="ECO:0000313" key="3">
    <source>
        <dbReference type="EMBL" id="GAB0178680.1"/>
    </source>
</evidence>
<feature type="domain" description="Integrase catalytic" evidence="2">
    <location>
        <begin position="316"/>
        <end position="429"/>
    </location>
</feature>
<keyword evidence="4" id="KW-1185">Reference proteome</keyword>
<dbReference type="InterPro" id="IPR001584">
    <property type="entry name" value="Integrase_cat-core"/>
</dbReference>
<dbReference type="GO" id="GO:0006259">
    <property type="term" value="P:DNA metabolic process"/>
    <property type="evidence" value="ECO:0007669"/>
    <property type="project" value="UniProtKB-ARBA"/>
</dbReference>
<feature type="region of interest" description="Disordered" evidence="1">
    <location>
        <begin position="51"/>
        <end position="147"/>
    </location>
</feature>
<accession>A0ABC9W0T8</accession>
<dbReference type="EMBL" id="BAAFJT010000001">
    <property type="protein sequence ID" value="GAB0178680.1"/>
    <property type="molecule type" value="Genomic_DNA"/>
</dbReference>
<organism evidence="3 4">
    <name type="scientific">Grus japonensis</name>
    <name type="common">Japanese crane</name>
    <name type="synonym">Red-crowned crane</name>
    <dbReference type="NCBI Taxonomy" id="30415"/>
    <lineage>
        <taxon>Eukaryota</taxon>
        <taxon>Metazoa</taxon>
        <taxon>Chordata</taxon>
        <taxon>Craniata</taxon>
        <taxon>Vertebrata</taxon>
        <taxon>Euteleostomi</taxon>
        <taxon>Archelosauria</taxon>
        <taxon>Archosauria</taxon>
        <taxon>Dinosauria</taxon>
        <taxon>Saurischia</taxon>
        <taxon>Theropoda</taxon>
        <taxon>Coelurosauria</taxon>
        <taxon>Aves</taxon>
        <taxon>Neognathae</taxon>
        <taxon>Neoaves</taxon>
        <taxon>Gruiformes</taxon>
        <taxon>Gruidae</taxon>
        <taxon>Grus</taxon>
    </lineage>
</organism>
<dbReference type="PROSITE" id="PS50994">
    <property type="entry name" value="INTEGRASE"/>
    <property type="match status" value="1"/>
</dbReference>
<dbReference type="Pfam" id="PF00078">
    <property type="entry name" value="RVT_1"/>
    <property type="match status" value="1"/>
</dbReference>
<feature type="compositionally biased region" description="Basic residues" evidence="1">
    <location>
        <begin position="110"/>
        <end position="121"/>
    </location>
</feature>
<dbReference type="InterPro" id="IPR043502">
    <property type="entry name" value="DNA/RNA_pol_sf"/>
</dbReference>
<dbReference type="InterPro" id="IPR000477">
    <property type="entry name" value="RT_dom"/>
</dbReference>
<dbReference type="AlphaFoldDB" id="A0ABC9W0T8"/>
<dbReference type="Gene3D" id="3.30.420.10">
    <property type="entry name" value="Ribonuclease H-like superfamily/Ribonuclease H"/>
    <property type="match status" value="1"/>
</dbReference>
<gene>
    <name evidence="3" type="ORF">GRJ2_000333300</name>
</gene>
<dbReference type="Gene3D" id="3.10.10.10">
    <property type="entry name" value="HIV Type 1 Reverse Transcriptase, subunit A, domain 1"/>
    <property type="match status" value="1"/>
</dbReference>
<sequence>MVWSFTPEQLQDPDKMVEYLKGKCCGDSKETQLTALCWALATIYQTLLESRQHHPEGESGPSGPAAARAPATDPAAAQAPATGPAAAQAPATGTIAEPKDQPIPVSVAPIHKKKYTRKSVRLVKDDDEPGPSREQEEEPEPEVMTRSLSLSELRDMRKDFSRLPGEHIITWLLRCWDNGASSLELEGREAKQLGSLSREGGIDKAIGKKTQALSLWRRLLSSVRESAPSSYANSLAVIDWKSEEAPTVDEVAGRLRQYEESLSSSLVSALEKLSQDVRQLKEDISYSPPVQTRISAVRTQCRPQFAFTWRGVQYTWNRLPQRWKHSPTICHGLIQSALERGEAPEHLQYIDDIIVWGNSAEEVSEKGKKIIQILLQAGFAIKRKRIESDNGTHFRNNLIDTWAKEHGIEWVYHVPYHAPASGKIERLTKEDDNDDNDDNDDDDDDDDNADYI</sequence>
<dbReference type="InterPro" id="IPR051320">
    <property type="entry name" value="Viral_Replic_Matur_Polypro"/>
</dbReference>
<reference evidence="3 4" key="1">
    <citation type="submission" date="2024-06" db="EMBL/GenBank/DDBJ databases">
        <title>The draft genome of Grus japonensis, version 3.</title>
        <authorList>
            <person name="Nabeshima K."/>
            <person name="Suzuki S."/>
            <person name="Onuma M."/>
        </authorList>
    </citation>
    <scope>NUCLEOTIDE SEQUENCE [LARGE SCALE GENOMIC DNA]</scope>
    <source>
        <strain evidence="3 4">451A</strain>
    </source>
</reference>
<protein>
    <submittedName>
        <fullName evidence="3">Ubiquitin carboxyl-terminal hydrolase 4</fullName>
    </submittedName>
</protein>
<dbReference type="GO" id="GO:0016787">
    <property type="term" value="F:hydrolase activity"/>
    <property type="evidence" value="ECO:0007669"/>
    <property type="project" value="UniProtKB-KW"/>
</dbReference>
<dbReference type="InterPro" id="IPR012337">
    <property type="entry name" value="RNaseH-like_sf"/>
</dbReference>
<feature type="compositionally biased region" description="Acidic residues" evidence="1">
    <location>
        <begin position="125"/>
        <end position="141"/>
    </location>
</feature>
<dbReference type="PANTHER" id="PTHR33064">
    <property type="entry name" value="POL PROTEIN"/>
    <property type="match status" value="1"/>
</dbReference>
<comment type="caution">
    <text evidence="3">The sequence shown here is derived from an EMBL/GenBank/DDBJ whole genome shotgun (WGS) entry which is preliminary data.</text>
</comment>
<evidence type="ECO:0000259" key="2">
    <source>
        <dbReference type="PROSITE" id="PS50994"/>
    </source>
</evidence>
<evidence type="ECO:0000256" key="1">
    <source>
        <dbReference type="SAM" id="MobiDB-lite"/>
    </source>
</evidence>
<dbReference type="PANTHER" id="PTHR33064:SF29">
    <property type="entry name" value="PEPTIDASE A2 DOMAIN-CONTAINING PROTEIN-RELATED"/>
    <property type="match status" value="1"/>
</dbReference>
<keyword evidence="3" id="KW-0378">Hydrolase</keyword>
<proteinExistence type="predicted"/>
<name>A0ABC9W0T8_GRUJA</name>
<dbReference type="SUPFAM" id="SSF53098">
    <property type="entry name" value="Ribonuclease H-like"/>
    <property type="match status" value="1"/>
</dbReference>
<feature type="region of interest" description="Disordered" evidence="1">
    <location>
        <begin position="424"/>
        <end position="452"/>
    </location>
</feature>